<evidence type="ECO:0000313" key="6">
    <source>
        <dbReference type="EMBL" id="AGI05202.1"/>
    </source>
</evidence>
<sequence>MKTIAVIFAFCLVGALSLTEEQKAKLTQYKNACITETGVDTQVVENAKSGNFAENDEKLACFSSCMLKKIGIMGEDGTVNLDVARQRAPANVPKDQVESVITKCKDSASGPNDCKKAANLVKCFVDNKSFNVLN</sequence>
<dbReference type="PANTHER" id="PTHR11857">
    <property type="entry name" value="ODORANT BINDING PROTEIN-RELATED"/>
    <property type="match status" value="1"/>
</dbReference>
<dbReference type="EMBL" id="KC464551">
    <property type="protein sequence ID" value="AGI05202.1"/>
    <property type="molecule type" value="mRNA"/>
</dbReference>
<dbReference type="GO" id="GO:0007608">
    <property type="term" value="P:sensory perception of smell"/>
    <property type="evidence" value="ECO:0007669"/>
    <property type="project" value="TreeGrafter"/>
</dbReference>
<dbReference type="SUPFAM" id="SSF47565">
    <property type="entry name" value="Insect pheromone/odorant-binding proteins"/>
    <property type="match status" value="1"/>
</dbReference>
<dbReference type="SMART" id="SM00708">
    <property type="entry name" value="PhBP"/>
    <property type="match status" value="1"/>
</dbReference>
<accession>M4VTK9</accession>
<dbReference type="Pfam" id="PF01395">
    <property type="entry name" value="PBP_GOBP"/>
    <property type="match status" value="1"/>
</dbReference>
<keyword evidence="4 5" id="KW-0732">Signal</keyword>
<comment type="subcellular location">
    <subcellularLocation>
        <location evidence="1">Secreted</location>
    </subcellularLocation>
</comment>
<organism evidence="6">
    <name type="scientific">Osmia cornuta</name>
    <dbReference type="NCBI Taxonomy" id="185587"/>
    <lineage>
        <taxon>Eukaryota</taxon>
        <taxon>Metazoa</taxon>
        <taxon>Ecdysozoa</taxon>
        <taxon>Arthropoda</taxon>
        <taxon>Hexapoda</taxon>
        <taxon>Insecta</taxon>
        <taxon>Pterygota</taxon>
        <taxon>Neoptera</taxon>
        <taxon>Endopterygota</taxon>
        <taxon>Hymenoptera</taxon>
        <taxon>Apocrita</taxon>
        <taxon>Aculeata</taxon>
        <taxon>Apoidea</taxon>
        <taxon>Anthophila</taxon>
        <taxon>Megachilidae</taxon>
        <taxon>Megachilinae</taxon>
        <taxon>Osmia</taxon>
    </lineage>
</organism>
<name>M4VTK9_9HYME</name>
<protein>
    <submittedName>
        <fullName evidence="6">Odorant-binding protein 3</fullName>
    </submittedName>
</protein>
<evidence type="ECO:0000256" key="1">
    <source>
        <dbReference type="ARBA" id="ARBA00004613"/>
    </source>
</evidence>
<dbReference type="Gene3D" id="1.10.238.20">
    <property type="entry name" value="Pheromone/general odorant binding protein domain"/>
    <property type="match status" value="1"/>
</dbReference>
<dbReference type="GO" id="GO:0005549">
    <property type="term" value="F:odorant binding"/>
    <property type="evidence" value="ECO:0007669"/>
    <property type="project" value="InterPro"/>
</dbReference>
<dbReference type="InterPro" id="IPR006170">
    <property type="entry name" value="PBP/GOBP"/>
</dbReference>
<comment type="similarity">
    <text evidence="2">Belongs to the PBP/GOBP family.</text>
</comment>
<dbReference type="GO" id="GO:0005615">
    <property type="term" value="C:extracellular space"/>
    <property type="evidence" value="ECO:0007669"/>
    <property type="project" value="TreeGrafter"/>
</dbReference>
<dbReference type="PANTHER" id="PTHR11857:SF43">
    <property type="entry name" value="GEO07291P1-RELATED"/>
    <property type="match status" value="1"/>
</dbReference>
<dbReference type="FunFam" id="1.10.238.20:FF:000001">
    <property type="entry name" value="General odorant-binding protein lush"/>
    <property type="match status" value="1"/>
</dbReference>
<evidence type="ECO:0000256" key="4">
    <source>
        <dbReference type="ARBA" id="ARBA00022729"/>
    </source>
</evidence>
<evidence type="ECO:0000256" key="2">
    <source>
        <dbReference type="ARBA" id="ARBA00008098"/>
    </source>
</evidence>
<reference evidence="6" key="1">
    <citation type="journal article" date="2013" name="Cell. Mol. Life Sci.">
        <title>Odorant-binding proteins and olfactory coding in the solitary bee Osmia cornuta.</title>
        <authorList>
            <person name="Yin X.W."/>
            <person name="Iovinella I."/>
            <person name="Marangoni R."/>
            <person name="Cattonaro F."/>
            <person name="Flamini G."/>
            <person name="Sagona S."/>
            <person name="Zhang L."/>
            <person name="Pelosi P."/>
            <person name="Felicioli A."/>
        </authorList>
    </citation>
    <scope>NUCLEOTIDE SEQUENCE</scope>
    <source>
        <tissue evidence="6">Antennae</tissue>
    </source>
</reference>
<evidence type="ECO:0000256" key="5">
    <source>
        <dbReference type="SAM" id="SignalP"/>
    </source>
</evidence>
<dbReference type="CDD" id="cd23992">
    <property type="entry name" value="PBP_GOBP"/>
    <property type="match status" value="1"/>
</dbReference>
<evidence type="ECO:0000256" key="3">
    <source>
        <dbReference type="ARBA" id="ARBA00022525"/>
    </source>
</evidence>
<feature type="signal peptide" evidence="5">
    <location>
        <begin position="1"/>
        <end position="17"/>
    </location>
</feature>
<dbReference type="InterPro" id="IPR036728">
    <property type="entry name" value="PBP_GOBP_sf"/>
</dbReference>
<proteinExistence type="evidence at transcript level"/>
<dbReference type="AlphaFoldDB" id="M4VTK9"/>
<keyword evidence="3" id="KW-0964">Secreted</keyword>
<feature type="chain" id="PRO_5004060813" evidence="5">
    <location>
        <begin position="18"/>
        <end position="134"/>
    </location>
</feature>